<reference evidence="1 2" key="1">
    <citation type="journal article" date="2021" name="Hortic Res">
        <title>Chromosome-scale assembly of the Dendrobium chrysotoxum genome enhances the understanding of orchid evolution.</title>
        <authorList>
            <person name="Zhang Y."/>
            <person name="Zhang G.Q."/>
            <person name="Zhang D."/>
            <person name="Liu X.D."/>
            <person name="Xu X.Y."/>
            <person name="Sun W.H."/>
            <person name="Yu X."/>
            <person name="Zhu X."/>
            <person name="Wang Z.W."/>
            <person name="Zhao X."/>
            <person name="Zhong W.Y."/>
            <person name="Chen H."/>
            <person name="Yin W.L."/>
            <person name="Huang T."/>
            <person name="Niu S.C."/>
            <person name="Liu Z.J."/>
        </authorList>
    </citation>
    <scope>NUCLEOTIDE SEQUENCE [LARGE SCALE GENOMIC DNA]</scope>
    <source>
        <strain evidence="1">Lindl</strain>
    </source>
</reference>
<evidence type="ECO:0000313" key="2">
    <source>
        <dbReference type="Proteomes" id="UP000775213"/>
    </source>
</evidence>
<dbReference type="Proteomes" id="UP000775213">
    <property type="component" value="Unassembled WGS sequence"/>
</dbReference>
<name>A0AAV7H573_DENCH</name>
<evidence type="ECO:0000313" key="1">
    <source>
        <dbReference type="EMBL" id="KAH0463656.1"/>
    </source>
</evidence>
<comment type="caution">
    <text evidence="1">The sequence shown here is derived from an EMBL/GenBank/DDBJ whole genome shotgun (WGS) entry which is preliminary data.</text>
</comment>
<dbReference type="AlphaFoldDB" id="A0AAV7H573"/>
<proteinExistence type="predicted"/>
<protein>
    <submittedName>
        <fullName evidence="1">Uncharacterized protein</fullName>
    </submittedName>
</protein>
<dbReference type="EMBL" id="JAGFBR010000008">
    <property type="protein sequence ID" value="KAH0463656.1"/>
    <property type="molecule type" value="Genomic_DNA"/>
</dbReference>
<organism evidence="1 2">
    <name type="scientific">Dendrobium chrysotoxum</name>
    <name type="common">Orchid</name>
    <dbReference type="NCBI Taxonomy" id="161865"/>
    <lineage>
        <taxon>Eukaryota</taxon>
        <taxon>Viridiplantae</taxon>
        <taxon>Streptophyta</taxon>
        <taxon>Embryophyta</taxon>
        <taxon>Tracheophyta</taxon>
        <taxon>Spermatophyta</taxon>
        <taxon>Magnoliopsida</taxon>
        <taxon>Liliopsida</taxon>
        <taxon>Asparagales</taxon>
        <taxon>Orchidaceae</taxon>
        <taxon>Epidendroideae</taxon>
        <taxon>Malaxideae</taxon>
        <taxon>Dendrobiinae</taxon>
        <taxon>Dendrobium</taxon>
    </lineage>
</organism>
<accession>A0AAV7H573</accession>
<keyword evidence="2" id="KW-1185">Reference proteome</keyword>
<gene>
    <name evidence="1" type="ORF">IEQ34_008238</name>
</gene>
<sequence>MGGRASRVRYGWSRRKEFDAGKVGYWQGHRGIMAPKMFGKKMASSSFDMSRFISVDTESRFANLVIPTQPILHIIDNRGWESFCEEPYATIINAVQEFFINEKEIVDNRCYIRGKRVTFNSLAINKIYRLRDIEFDEYNAFINTLINPEEILNILRGPNSEAQWKKKENRIINFSASYITQTFKA</sequence>